<dbReference type="InterPro" id="IPR054289">
    <property type="entry name" value="DUF7025"/>
</dbReference>
<gene>
    <name evidence="2" type="ORF">D6C90_06486</name>
</gene>
<accession>A0A4S9UHZ9</accession>
<dbReference type="Pfam" id="PF23232">
    <property type="entry name" value="AAA_lid_13"/>
    <property type="match status" value="1"/>
</dbReference>
<dbReference type="InterPro" id="IPR027417">
    <property type="entry name" value="P-loop_NTPase"/>
</dbReference>
<comment type="caution">
    <text evidence="2">The sequence shown here is derived from an EMBL/GenBank/DDBJ whole genome shotgun (WGS) entry which is preliminary data.</text>
</comment>
<dbReference type="GO" id="GO:0016887">
    <property type="term" value="F:ATP hydrolysis activity"/>
    <property type="evidence" value="ECO:0007669"/>
    <property type="project" value="InterPro"/>
</dbReference>
<dbReference type="CDD" id="cd19481">
    <property type="entry name" value="RecA-like_protease"/>
    <property type="match status" value="1"/>
</dbReference>
<dbReference type="SMART" id="SM00382">
    <property type="entry name" value="AAA"/>
    <property type="match status" value="1"/>
</dbReference>
<keyword evidence="2" id="KW-0378">Hydrolase</keyword>
<dbReference type="PANTHER" id="PTHR46411:SF2">
    <property type="entry name" value="AAA+ ATPASE DOMAIN-CONTAINING PROTEIN"/>
    <property type="match status" value="1"/>
</dbReference>
<evidence type="ECO:0000259" key="1">
    <source>
        <dbReference type="SMART" id="SM00382"/>
    </source>
</evidence>
<dbReference type="GO" id="GO:0005524">
    <property type="term" value="F:ATP binding"/>
    <property type="evidence" value="ECO:0007669"/>
    <property type="project" value="InterPro"/>
</dbReference>
<protein>
    <submittedName>
        <fullName evidence="2">P-loop containing nucleoside triphosphate hydrolase protein</fullName>
    </submittedName>
</protein>
<dbReference type="InterPro" id="IPR003959">
    <property type="entry name" value="ATPase_AAA_core"/>
</dbReference>
<name>A0A4S9UHZ9_AURPU</name>
<proteinExistence type="predicted"/>
<dbReference type="Pfam" id="PF00004">
    <property type="entry name" value="AAA"/>
    <property type="match status" value="1"/>
</dbReference>
<dbReference type="InterPro" id="IPR003593">
    <property type="entry name" value="AAA+_ATPase"/>
</dbReference>
<dbReference type="EMBL" id="QZBN01000684">
    <property type="protein sequence ID" value="THZ38180.1"/>
    <property type="molecule type" value="Genomic_DNA"/>
</dbReference>
<dbReference type="AlphaFoldDB" id="A0A4S9UHZ9"/>
<organism evidence="2 3">
    <name type="scientific">Aureobasidium pullulans</name>
    <name type="common">Black yeast</name>
    <name type="synonym">Pullularia pullulans</name>
    <dbReference type="NCBI Taxonomy" id="5580"/>
    <lineage>
        <taxon>Eukaryota</taxon>
        <taxon>Fungi</taxon>
        <taxon>Dikarya</taxon>
        <taxon>Ascomycota</taxon>
        <taxon>Pezizomycotina</taxon>
        <taxon>Dothideomycetes</taxon>
        <taxon>Dothideomycetidae</taxon>
        <taxon>Dothideales</taxon>
        <taxon>Saccotheciaceae</taxon>
        <taxon>Aureobasidium</taxon>
    </lineage>
</organism>
<evidence type="ECO:0000313" key="2">
    <source>
        <dbReference type="EMBL" id="THZ38180.1"/>
    </source>
</evidence>
<dbReference type="Proteomes" id="UP000310121">
    <property type="component" value="Unassembled WGS sequence"/>
</dbReference>
<reference evidence="2 3" key="1">
    <citation type="submission" date="2018-10" db="EMBL/GenBank/DDBJ databases">
        <title>Fifty Aureobasidium pullulans genomes reveal a recombining polyextremotolerant generalist.</title>
        <authorList>
            <person name="Gostincar C."/>
            <person name="Turk M."/>
            <person name="Zajc J."/>
            <person name="Gunde-Cimerman N."/>
        </authorList>
    </citation>
    <scope>NUCLEOTIDE SEQUENCE [LARGE SCALE GENOMIC DNA]</scope>
    <source>
        <strain evidence="2 3">EXF-3844</strain>
    </source>
</reference>
<dbReference type="InterPro" id="IPR056599">
    <property type="entry name" value="AAA_lid_fung"/>
</dbReference>
<sequence>MEHNVVNNYNLMRLENTHYDADTGPAHESPSQRSTLVPEDAPTALVILHSVTYYIDVPRLFAGDSKAVALRGQSKIVDPQSFLDDKKDFSFVVYREYDCIQYHQQCESVFETLATDQQRSRMPLKIQAHLSVLTQDGPAATPASEKIQEFRGRMLDAVRALDRICGWHLESDYEYEEDWTLLSPYNEIYHCREALQAQRALIDSLSWPHVEHLFAYVMATMAGEYEEADVLFGKAQVSERHLAKLFRPGDILIVQIDGEEVATPCVSVHVREPSTIQLECRLSTFDGTFGLRSDNFDVTWPGQARTPVIDPISITDLPIYPLRFGEKEVWARLLARGSMLWSCRSSKFVSYNIPKQASDVQTVCIPLQVLDENVVDTIKTHSRYMIDMATYHKLHENDKPSHNTTSREVAGKVLADINDPPTDEFLVCLPAQVKAYWLLKKRWVTLKLRFVAEVVWEESAFEALVLDSRKKDMLKALVTTHDLEAQSLDIIEGKGNGLILLLHGPPGTGKTMTAEGIAEWTHKPLYRVTCGDIGTTPDVVESYLESVLHIGRVWGCVVLLDEADVFLEERSPMNLERNALVSIFLRVLEYYEGILILTTNRVGTFDEAFKSRIQLAIHYPSLNQEDRMSIWSSFLEPMGDEVDILGLRKKYVVLSMTPLNGRQIRNTIKTARQLALFKKEVMGYSHLQETIKIGNEFEDYIQQAMGQTHAERAVETFMRAPEPAGKDVA</sequence>
<feature type="domain" description="AAA+ ATPase" evidence="1">
    <location>
        <begin position="496"/>
        <end position="623"/>
    </location>
</feature>
<dbReference type="PANTHER" id="PTHR46411">
    <property type="entry name" value="FAMILY ATPASE, PUTATIVE-RELATED"/>
    <property type="match status" value="1"/>
</dbReference>
<evidence type="ECO:0000313" key="3">
    <source>
        <dbReference type="Proteomes" id="UP000310121"/>
    </source>
</evidence>
<dbReference type="Gene3D" id="3.40.50.300">
    <property type="entry name" value="P-loop containing nucleotide triphosphate hydrolases"/>
    <property type="match status" value="1"/>
</dbReference>
<dbReference type="SUPFAM" id="SSF52540">
    <property type="entry name" value="P-loop containing nucleoside triphosphate hydrolases"/>
    <property type="match status" value="1"/>
</dbReference>
<dbReference type="Pfam" id="PF22942">
    <property type="entry name" value="DUF7025"/>
    <property type="match status" value="1"/>
</dbReference>